<feature type="transmembrane region" description="Helical" evidence="1">
    <location>
        <begin position="47"/>
        <end position="66"/>
    </location>
</feature>
<dbReference type="RefSeq" id="WP_322497624.1">
    <property type="nucleotide sequence ID" value="NZ_JARGYT010000022.1"/>
</dbReference>
<keyword evidence="3" id="KW-1185">Reference proteome</keyword>
<evidence type="ECO:0000256" key="1">
    <source>
        <dbReference type="SAM" id="Phobius"/>
    </source>
</evidence>
<proteinExistence type="predicted"/>
<keyword evidence="1" id="KW-1133">Transmembrane helix</keyword>
<accession>A0ABU5L7P0</accession>
<protein>
    <submittedName>
        <fullName evidence="2">Uncharacterized protein</fullName>
    </submittedName>
</protein>
<reference evidence="2 3" key="1">
    <citation type="submission" date="2023-02" db="EMBL/GenBank/DDBJ databases">
        <title>Host association and intracellularity evolved multiple times independently in the Rickettsiales.</title>
        <authorList>
            <person name="Castelli M."/>
            <person name="Nardi T."/>
            <person name="Gammuto L."/>
            <person name="Bellinzona G."/>
            <person name="Sabaneyeva E."/>
            <person name="Potekhin A."/>
            <person name="Serra V."/>
            <person name="Petroni G."/>
            <person name="Sassera D."/>
        </authorList>
    </citation>
    <scope>NUCLEOTIDE SEQUENCE [LARGE SCALE GENOMIC DNA]</scope>
    <source>
        <strain evidence="2 3">BOD18</strain>
    </source>
</reference>
<organism evidence="2 3">
    <name type="scientific">Candidatus Cyrtobacter comes</name>
    <dbReference type="NCBI Taxonomy" id="675776"/>
    <lineage>
        <taxon>Bacteria</taxon>
        <taxon>Pseudomonadati</taxon>
        <taxon>Pseudomonadota</taxon>
        <taxon>Alphaproteobacteria</taxon>
        <taxon>Rickettsiales</taxon>
        <taxon>Candidatus Midichloriaceae</taxon>
        <taxon>Candidatus Cyrtobacter</taxon>
    </lineage>
</organism>
<sequence length="77" mass="8870">MSNKNHCGVLPSVLSASSLITFSKNLMSAPPHNVVKQLYEWYSKEGIIVDVFLYLFLGCITVWIPYKVARWIEKHEE</sequence>
<dbReference type="EMBL" id="JARGYT010000022">
    <property type="protein sequence ID" value="MDZ5762139.1"/>
    <property type="molecule type" value="Genomic_DNA"/>
</dbReference>
<comment type="caution">
    <text evidence="2">The sequence shown here is derived from an EMBL/GenBank/DDBJ whole genome shotgun (WGS) entry which is preliminary data.</text>
</comment>
<gene>
    <name evidence="2" type="ORF">Cyrtocomes_00509</name>
</gene>
<keyword evidence="1" id="KW-0472">Membrane</keyword>
<dbReference type="Proteomes" id="UP001293791">
    <property type="component" value="Unassembled WGS sequence"/>
</dbReference>
<keyword evidence="1" id="KW-0812">Transmembrane</keyword>
<evidence type="ECO:0000313" key="2">
    <source>
        <dbReference type="EMBL" id="MDZ5762139.1"/>
    </source>
</evidence>
<evidence type="ECO:0000313" key="3">
    <source>
        <dbReference type="Proteomes" id="UP001293791"/>
    </source>
</evidence>
<name>A0ABU5L7P0_9RICK</name>